<organism evidence="1">
    <name type="scientific">virus sp. ctBS918</name>
    <dbReference type="NCBI Taxonomy" id="2825807"/>
    <lineage>
        <taxon>Viruses</taxon>
    </lineage>
</organism>
<accession>A0A8S5RPG1</accession>
<proteinExistence type="predicted"/>
<reference evidence="1" key="1">
    <citation type="journal article" date="2021" name="Proc. Natl. Acad. Sci. U.S.A.">
        <title>A Catalog of Tens of Thousands of Viruses from Human Metagenomes Reveals Hidden Associations with Chronic Diseases.</title>
        <authorList>
            <person name="Tisza M.J."/>
            <person name="Buck C.B."/>
        </authorList>
    </citation>
    <scope>NUCLEOTIDE SEQUENCE</scope>
    <source>
        <strain evidence="1">CtBS918</strain>
    </source>
</reference>
<name>A0A8S5RPG1_9VIRU</name>
<protein>
    <submittedName>
        <fullName evidence="1">Uncharacterized protein</fullName>
    </submittedName>
</protein>
<dbReference type="EMBL" id="BK059130">
    <property type="protein sequence ID" value="DAE32908.1"/>
    <property type="molecule type" value="Genomic_DNA"/>
</dbReference>
<sequence length="56" mass="6538">MPEKQKTIHNAYCDYEVAKAKSSRIYSVRHEQKRKSGIKTHNMSKAMLARELALLF</sequence>
<evidence type="ECO:0000313" key="1">
    <source>
        <dbReference type="EMBL" id="DAE32908.1"/>
    </source>
</evidence>